<dbReference type="PROSITE" id="PS51257">
    <property type="entry name" value="PROKAR_LIPOPROTEIN"/>
    <property type="match status" value="1"/>
</dbReference>
<protein>
    <recommendedName>
        <fullName evidence="4">Lipocalin-like domain-containing protein</fullName>
    </recommendedName>
</protein>
<evidence type="ECO:0008006" key="4">
    <source>
        <dbReference type="Google" id="ProtNLM"/>
    </source>
</evidence>
<proteinExistence type="predicted"/>
<evidence type="ECO:0000256" key="1">
    <source>
        <dbReference type="SAM" id="SignalP"/>
    </source>
</evidence>
<keyword evidence="1" id="KW-0732">Signal</keyword>
<evidence type="ECO:0000313" key="2">
    <source>
        <dbReference type="EMBL" id="RTE55445.1"/>
    </source>
</evidence>
<evidence type="ECO:0000313" key="3">
    <source>
        <dbReference type="Proteomes" id="UP000267585"/>
    </source>
</evidence>
<dbReference type="Proteomes" id="UP000267585">
    <property type="component" value="Unassembled WGS sequence"/>
</dbReference>
<dbReference type="AlphaFoldDB" id="A0A3S0CRJ8"/>
<accession>A0A3S0CRJ8</accession>
<feature type="chain" id="PRO_5018670618" description="Lipocalin-like domain-containing protein" evidence="1">
    <location>
        <begin position="20"/>
        <end position="691"/>
    </location>
</feature>
<dbReference type="EMBL" id="RQPJ01000001">
    <property type="protein sequence ID" value="RTE55445.1"/>
    <property type="molecule type" value="Genomic_DNA"/>
</dbReference>
<organism evidence="2 3">
    <name type="scientific">Arenibacter aquaticus</name>
    <dbReference type="NCBI Taxonomy" id="2489054"/>
    <lineage>
        <taxon>Bacteria</taxon>
        <taxon>Pseudomonadati</taxon>
        <taxon>Bacteroidota</taxon>
        <taxon>Flavobacteriia</taxon>
        <taxon>Flavobacteriales</taxon>
        <taxon>Flavobacteriaceae</taxon>
        <taxon>Arenibacter</taxon>
    </lineage>
</organism>
<dbReference type="RefSeq" id="WP_126160748.1">
    <property type="nucleotide sequence ID" value="NZ_RQPJ01000001.1"/>
</dbReference>
<sequence>MFKRYIYLIIAILVFIACNQENDITTTETEVDTQVSREDIQGTWYVYAGEFMDNFVETTPNFPDCGFDHIVFSESGVYKEVLYNKSDCIPSTTLGNWKIENGVIIVSSTTGEKVEFPVIESEPSQLIINFRYDIDNDGNQDNFKAFLRPYDPIPNNHTAKSFVRDLNQPTLLKFDWKQNTDNSSFSSYKIYRSQEGVCTKEDAELVAEINDISKTTFTDYSPPRTQGNLCYFLRVYSNGILVGESNLLSENPRELVIPNSVILKSPSVEGEHILLEWDKYSIPYFSHYEIVYANSDASNMLFHEEDSISLIDVIEETRFLDTDPPYLENPFFAINAYNIFGSKIVSNYEQVSFRRKDMVGSISIEHIEIDTEEPIVYLYGRSKIPDWANYDLNAVLRYNYATGLVESFTSENTSFSYRIPFKKPINFPEGRELIVNSGNNMHFHDPNSLIENSSFDSFYLYEEFNLSIIVDFLYTKNGFIVVVDNDNIFVFQRDGEELILLDKQIHYTTHHGDSNYRMLAVNDNEILIGHKAEQESILLTIDEKGQIQNKKVVSLPLDSNYIPVYKNVSFYSDSANSLINYGQRTLYSTLTFQIEAQMPQNLFALGLSKDSKYIFASSNNPDWYGSDVKTEFLKREVLLFDTETSQSISIKTKGYPIRIFENNLGEIFSISIPENQVITQFDVFVEKIETP</sequence>
<comment type="caution">
    <text evidence="2">The sequence shown here is derived from an EMBL/GenBank/DDBJ whole genome shotgun (WGS) entry which is preliminary data.</text>
</comment>
<keyword evidence="3" id="KW-1185">Reference proteome</keyword>
<dbReference type="OrthoDB" id="1403922at2"/>
<name>A0A3S0CRJ8_9FLAO</name>
<reference evidence="2 3" key="1">
    <citation type="submission" date="2018-11" db="EMBL/GenBank/DDBJ databases">
        <title>Arenibacter aquaticus sp.nov., a marine bacterium isolated from surface seawater in the South China Sea.</title>
        <authorList>
            <person name="Guo J."/>
            <person name="Sun J."/>
        </authorList>
    </citation>
    <scope>NUCLEOTIDE SEQUENCE [LARGE SCALE GENOMIC DNA]</scope>
    <source>
        <strain evidence="2 3">GUO666</strain>
    </source>
</reference>
<gene>
    <name evidence="2" type="ORF">EHW67_02445</name>
</gene>
<feature type="signal peptide" evidence="1">
    <location>
        <begin position="1"/>
        <end position="19"/>
    </location>
</feature>